<dbReference type="Pfam" id="PF01031">
    <property type="entry name" value="Dynamin_M"/>
    <property type="match status" value="1"/>
</dbReference>
<dbReference type="InterPro" id="IPR001401">
    <property type="entry name" value="Dynamin_GTPase"/>
</dbReference>
<sequence length="745" mass="83758">MQTYTARRRQILDVLNVLTSLGMQNDIDLPRVAVLGSQSAGKSSLIESMSGISLPRAAGNCTRCPMECRLQYGDVWSCKISLRFSVDRTGQPLTVVRDIPFGPTLYNAEDVEKMLRRAQRAILRPDLDPVLFVDDSDLHVFGVPMTFSRNCVSIQVTGPNVSDLYFYDLPGIIANVGDGGNVADIKLVEDLAKSYIKKPNCIVLLVITCETDFENQGAGRLVLKDPSLRQRTIGVLTKVDRIEFGGASKWLRMLRGEDQPLMHGWYCVKQRDMGQLQEGITWEEARSYETEFFQTMAPWADLNRVEKQRLGSQKLAERLGNILSDLVSKELPGIRTKVNGELDKVNGRLKVLAPPEIADPRRVVITLLRDFTKKLSKHIEGLPPVINPSDPTDTTATGLIHNLNEAYDRFREKVHETAPQFRPWSTTANVDPQTQQRMLDSAKQDDDAVGLGKTNSLHVDEVMDLAKRSRTRELPGNYPFAVKEKLIVESVLQWSALAHDCFTEVKNIAVKHVIRLVEDHFKGFDHGGLKEAVSKITSEQISKCATTTKGKIDGLVRGECEPYTQNDEYFLAYKTRLLTRYKIIHQELQGKTNLVTALKAYNPNNSSSTGNSSQWTYLNNAISNLSSFGIQIKAEDFVMLLPQHDLTPALDIMAEVRAYFQGELYLAYKRFGDNVPKLIDADFIRAIDSSDDGLDVALMSMDLSTEKCLEYLQEPRSIISERTKLAGKKQRLEAAQSKLERYYRG</sequence>
<dbReference type="GO" id="GO:0005874">
    <property type="term" value="C:microtubule"/>
    <property type="evidence" value="ECO:0007669"/>
    <property type="project" value="TreeGrafter"/>
</dbReference>
<evidence type="ECO:0000256" key="2">
    <source>
        <dbReference type="ARBA" id="ARBA00023134"/>
    </source>
</evidence>
<dbReference type="Proteomes" id="UP000054248">
    <property type="component" value="Unassembled WGS sequence"/>
</dbReference>
<dbReference type="GO" id="GO:0005886">
    <property type="term" value="C:plasma membrane"/>
    <property type="evidence" value="ECO:0007669"/>
    <property type="project" value="TreeGrafter"/>
</dbReference>
<dbReference type="Gene3D" id="1.20.120.1240">
    <property type="entry name" value="Dynamin, middle domain"/>
    <property type="match status" value="1"/>
</dbReference>
<evidence type="ECO:0000313" key="5">
    <source>
        <dbReference type="EMBL" id="KIO31584.1"/>
    </source>
</evidence>
<feature type="domain" description="GED" evidence="3">
    <location>
        <begin position="653"/>
        <end position="745"/>
    </location>
</feature>
<dbReference type="GO" id="GO:0031623">
    <property type="term" value="P:receptor internalization"/>
    <property type="evidence" value="ECO:0007669"/>
    <property type="project" value="TreeGrafter"/>
</dbReference>
<proteinExistence type="predicted"/>
<dbReference type="PANTHER" id="PTHR11566:SF131">
    <property type="entry name" value="GTPASE, PUTATIVE (AFU_ORTHOLOGUE AFUA_6G07630)-RELATED"/>
    <property type="match status" value="1"/>
</dbReference>
<accession>A0A0C3QTK8</accession>
<evidence type="ECO:0000313" key="6">
    <source>
        <dbReference type="Proteomes" id="UP000054248"/>
    </source>
</evidence>
<dbReference type="OrthoDB" id="5061070at2759"/>
<dbReference type="Pfam" id="PF00350">
    <property type="entry name" value="Dynamin_N"/>
    <property type="match status" value="1"/>
</dbReference>
<dbReference type="AlphaFoldDB" id="A0A0C3QTK8"/>
<evidence type="ECO:0000259" key="4">
    <source>
        <dbReference type="PROSITE" id="PS51718"/>
    </source>
</evidence>
<reference evidence="5 6" key="1">
    <citation type="submission" date="2014-04" db="EMBL/GenBank/DDBJ databases">
        <authorList>
            <consortium name="DOE Joint Genome Institute"/>
            <person name="Kuo A."/>
            <person name="Girlanda M."/>
            <person name="Perotto S."/>
            <person name="Kohler A."/>
            <person name="Nagy L.G."/>
            <person name="Floudas D."/>
            <person name="Copeland A."/>
            <person name="Barry K.W."/>
            <person name="Cichocki N."/>
            <person name="Veneault-Fourrey C."/>
            <person name="LaButti K."/>
            <person name="Lindquist E.A."/>
            <person name="Lipzen A."/>
            <person name="Lundell T."/>
            <person name="Morin E."/>
            <person name="Murat C."/>
            <person name="Sun H."/>
            <person name="Tunlid A."/>
            <person name="Henrissat B."/>
            <person name="Grigoriev I.V."/>
            <person name="Hibbett D.S."/>
            <person name="Martin F."/>
            <person name="Nordberg H.P."/>
            <person name="Cantor M.N."/>
            <person name="Hua S.X."/>
        </authorList>
    </citation>
    <scope>NUCLEOTIDE SEQUENCE [LARGE SCALE GENOMIC DNA]</scope>
    <source>
        <strain evidence="5 6">MUT 4182</strain>
    </source>
</reference>
<evidence type="ECO:0000259" key="3">
    <source>
        <dbReference type="PROSITE" id="PS51388"/>
    </source>
</evidence>
<dbReference type="InterPro" id="IPR030381">
    <property type="entry name" value="G_DYNAMIN_dom"/>
</dbReference>
<keyword evidence="6" id="KW-1185">Reference proteome</keyword>
<dbReference type="EMBL" id="KN822961">
    <property type="protein sequence ID" value="KIO31584.1"/>
    <property type="molecule type" value="Genomic_DNA"/>
</dbReference>
<evidence type="ECO:0008006" key="7">
    <source>
        <dbReference type="Google" id="ProtNLM"/>
    </source>
</evidence>
<dbReference type="InterPro" id="IPR022812">
    <property type="entry name" value="Dynamin"/>
</dbReference>
<dbReference type="InterPro" id="IPR000375">
    <property type="entry name" value="Dynamin_stalk"/>
</dbReference>
<dbReference type="InterPro" id="IPR020850">
    <property type="entry name" value="GED_dom"/>
</dbReference>
<dbReference type="SMART" id="SM00053">
    <property type="entry name" value="DYNc"/>
    <property type="match status" value="1"/>
</dbReference>
<dbReference type="Gene3D" id="3.40.50.300">
    <property type="entry name" value="P-loop containing nucleotide triphosphate hydrolases"/>
    <property type="match status" value="1"/>
</dbReference>
<dbReference type="STRING" id="1051891.A0A0C3QTK8"/>
<dbReference type="HOGENOM" id="CLU_008964_4_1_1"/>
<organism evidence="5 6">
    <name type="scientific">Tulasnella calospora MUT 4182</name>
    <dbReference type="NCBI Taxonomy" id="1051891"/>
    <lineage>
        <taxon>Eukaryota</taxon>
        <taxon>Fungi</taxon>
        <taxon>Dikarya</taxon>
        <taxon>Basidiomycota</taxon>
        <taxon>Agaricomycotina</taxon>
        <taxon>Agaricomycetes</taxon>
        <taxon>Cantharellales</taxon>
        <taxon>Tulasnellaceae</taxon>
        <taxon>Tulasnella</taxon>
    </lineage>
</organism>
<dbReference type="GO" id="GO:0008017">
    <property type="term" value="F:microtubule binding"/>
    <property type="evidence" value="ECO:0007669"/>
    <property type="project" value="TreeGrafter"/>
</dbReference>
<dbReference type="InterPro" id="IPR027417">
    <property type="entry name" value="P-loop_NTPase"/>
</dbReference>
<gene>
    <name evidence="5" type="ORF">M407DRAFT_67645</name>
</gene>
<dbReference type="InterPro" id="IPR045063">
    <property type="entry name" value="Dynamin_N"/>
</dbReference>
<dbReference type="PROSITE" id="PS51718">
    <property type="entry name" value="G_DYNAMIN_2"/>
    <property type="match status" value="1"/>
</dbReference>
<name>A0A0C3QTK8_9AGAM</name>
<protein>
    <recommendedName>
        <fullName evidence="7">GED domain-containing protein</fullName>
    </recommendedName>
</protein>
<dbReference type="SUPFAM" id="SSF52540">
    <property type="entry name" value="P-loop containing nucleoside triphosphate hydrolases"/>
    <property type="match status" value="1"/>
</dbReference>
<feature type="domain" description="Dynamin-type G" evidence="4">
    <location>
        <begin position="26"/>
        <end position="332"/>
    </location>
</feature>
<reference evidence="6" key="2">
    <citation type="submission" date="2015-01" db="EMBL/GenBank/DDBJ databases">
        <title>Evolutionary Origins and Diversification of the Mycorrhizal Mutualists.</title>
        <authorList>
            <consortium name="DOE Joint Genome Institute"/>
            <consortium name="Mycorrhizal Genomics Consortium"/>
            <person name="Kohler A."/>
            <person name="Kuo A."/>
            <person name="Nagy L.G."/>
            <person name="Floudas D."/>
            <person name="Copeland A."/>
            <person name="Barry K.W."/>
            <person name="Cichocki N."/>
            <person name="Veneault-Fourrey C."/>
            <person name="LaButti K."/>
            <person name="Lindquist E.A."/>
            <person name="Lipzen A."/>
            <person name="Lundell T."/>
            <person name="Morin E."/>
            <person name="Murat C."/>
            <person name="Riley R."/>
            <person name="Ohm R."/>
            <person name="Sun H."/>
            <person name="Tunlid A."/>
            <person name="Henrissat B."/>
            <person name="Grigoriev I.V."/>
            <person name="Hibbett D.S."/>
            <person name="Martin F."/>
        </authorList>
    </citation>
    <scope>NUCLEOTIDE SEQUENCE [LARGE SCALE GENOMIC DNA]</scope>
    <source>
        <strain evidence="6">MUT 4182</strain>
    </source>
</reference>
<evidence type="ECO:0000256" key="1">
    <source>
        <dbReference type="ARBA" id="ARBA00022741"/>
    </source>
</evidence>
<dbReference type="PANTHER" id="PTHR11566">
    <property type="entry name" value="DYNAMIN"/>
    <property type="match status" value="1"/>
</dbReference>
<dbReference type="GO" id="GO:0005737">
    <property type="term" value="C:cytoplasm"/>
    <property type="evidence" value="ECO:0007669"/>
    <property type="project" value="TreeGrafter"/>
</dbReference>
<dbReference type="PROSITE" id="PS51388">
    <property type="entry name" value="GED"/>
    <property type="match status" value="1"/>
</dbReference>
<dbReference type="GO" id="GO:0005525">
    <property type="term" value="F:GTP binding"/>
    <property type="evidence" value="ECO:0007669"/>
    <property type="project" value="InterPro"/>
</dbReference>
<dbReference type="GO" id="GO:0003924">
    <property type="term" value="F:GTPase activity"/>
    <property type="evidence" value="ECO:0007669"/>
    <property type="project" value="InterPro"/>
</dbReference>
<dbReference type="CDD" id="cd08771">
    <property type="entry name" value="DLP_1"/>
    <property type="match status" value="1"/>
</dbReference>
<dbReference type="PRINTS" id="PR00195">
    <property type="entry name" value="DYNAMIN"/>
</dbReference>
<keyword evidence="2" id="KW-0342">GTP-binding</keyword>
<keyword evidence="1" id="KW-0547">Nucleotide-binding</keyword>